<evidence type="ECO:0000259" key="2">
    <source>
        <dbReference type="SMART" id="SM00829"/>
    </source>
</evidence>
<dbReference type="Pfam" id="PF00107">
    <property type="entry name" value="ADH_zinc_N"/>
    <property type="match status" value="1"/>
</dbReference>
<dbReference type="SMART" id="SM00829">
    <property type="entry name" value="PKS_ER"/>
    <property type="match status" value="1"/>
</dbReference>
<dbReference type="Proteomes" id="UP000054279">
    <property type="component" value="Unassembled WGS sequence"/>
</dbReference>
<keyword evidence="1" id="KW-0560">Oxidoreductase</keyword>
<evidence type="ECO:0000256" key="1">
    <source>
        <dbReference type="ARBA" id="ARBA00023002"/>
    </source>
</evidence>
<dbReference type="InterPro" id="IPR011032">
    <property type="entry name" value="GroES-like_sf"/>
</dbReference>
<dbReference type="HOGENOM" id="CLU_026673_29_1_1"/>
<accession>A0A0C9USG7</accession>
<sequence>MVKVSNPRVIMNKHITDGYPIPGETVVYDTTEEIDLDNAPLDGGVLSRSSQYRPIPEGFGNFGVGVVLRSENPKYKTGDHVYGIIAFQAYVIHKDVPPLTVLPHIENLPLSVYTGTLGMAGQTAYIGWKLYSEAKKGETVFVSTAAGPVGSAVVQIAKAQGLKVVASAGSDEKIEFVKQLGADVAFNYKTQDTRAILEGLENGIDIFWDNVGGETLEIAIDTLNSFGRIISCGSISQYNVTEKYGIKNLTNVVGKRLSIKGFIVSVHFRLLGDFYAEVPQKVASGEFKYAEHRYEGLDQTGQAILDVQKGNNKAKAVIVVANE</sequence>
<dbReference type="SUPFAM" id="SSF50129">
    <property type="entry name" value="GroES-like"/>
    <property type="match status" value="1"/>
</dbReference>
<dbReference type="AlphaFoldDB" id="A0A0C9USG7"/>
<dbReference type="InterPro" id="IPR013149">
    <property type="entry name" value="ADH-like_C"/>
</dbReference>
<dbReference type="Gene3D" id="3.90.180.10">
    <property type="entry name" value="Medium-chain alcohol dehydrogenases, catalytic domain"/>
    <property type="match status" value="1"/>
</dbReference>
<protein>
    <recommendedName>
        <fullName evidence="2">Enoyl reductase (ER) domain-containing protein</fullName>
    </recommendedName>
</protein>
<evidence type="ECO:0000313" key="4">
    <source>
        <dbReference type="Proteomes" id="UP000054279"/>
    </source>
</evidence>
<dbReference type="InterPro" id="IPR036291">
    <property type="entry name" value="NAD(P)-bd_dom_sf"/>
</dbReference>
<dbReference type="FunFam" id="3.40.50.720:FF:000121">
    <property type="entry name" value="Prostaglandin reductase 2"/>
    <property type="match status" value="1"/>
</dbReference>
<reference evidence="3 4" key="1">
    <citation type="submission" date="2014-06" db="EMBL/GenBank/DDBJ databases">
        <title>Evolutionary Origins and Diversification of the Mycorrhizal Mutualists.</title>
        <authorList>
            <consortium name="DOE Joint Genome Institute"/>
            <consortium name="Mycorrhizal Genomics Consortium"/>
            <person name="Kohler A."/>
            <person name="Kuo A."/>
            <person name="Nagy L.G."/>
            <person name="Floudas D."/>
            <person name="Copeland A."/>
            <person name="Barry K.W."/>
            <person name="Cichocki N."/>
            <person name="Veneault-Fourrey C."/>
            <person name="LaButti K."/>
            <person name="Lindquist E.A."/>
            <person name="Lipzen A."/>
            <person name="Lundell T."/>
            <person name="Morin E."/>
            <person name="Murat C."/>
            <person name="Riley R."/>
            <person name="Ohm R."/>
            <person name="Sun H."/>
            <person name="Tunlid A."/>
            <person name="Henrissat B."/>
            <person name="Grigoriev I.V."/>
            <person name="Hibbett D.S."/>
            <person name="Martin F."/>
        </authorList>
    </citation>
    <scope>NUCLEOTIDE SEQUENCE [LARGE SCALE GENOMIC DNA]</scope>
    <source>
        <strain evidence="3 4">SS14</strain>
    </source>
</reference>
<evidence type="ECO:0000313" key="3">
    <source>
        <dbReference type="EMBL" id="KIJ28165.1"/>
    </source>
</evidence>
<dbReference type="OrthoDB" id="809632at2759"/>
<dbReference type="PANTHER" id="PTHR43205:SF7">
    <property type="entry name" value="PROSTAGLANDIN REDUCTASE 1"/>
    <property type="match status" value="1"/>
</dbReference>
<dbReference type="EMBL" id="KN837313">
    <property type="protein sequence ID" value="KIJ28165.1"/>
    <property type="molecule type" value="Genomic_DNA"/>
</dbReference>
<organism evidence="3 4">
    <name type="scientific">Sphaerobolus stellatus (strain SS14)</name>
    <dbReference type="NCBI Taxonomy" id="990650"/>
    <lineage>
        <taxon>Eukaryota</taxon>
        <taxon>Fungi</taxon>
        <taxon>Dikarya</taxon>
        <taxon>Basidiomycota</taxon>
        <taxon>Agaricomycotina</taxon>
        <taxon>Agaricomycetes</taxon>
        <taxon>Phallomycetidae</taxon>
        <taxon>Geastrales</taxon>
        <taxon>Sphaerobolaceae</taxon>
        <taxon>Sphaerobolus</taxon>
    </lineage>
</organism>
<dbReference type="CDD" id="cd05288">
    <property type="entry name" value="PGDH"/>
    <property type="match status" value="1"/>
</dbReference>
<keyword evidence="4" id="KW-1185">Reference proteome</keyword>
<gene>
    <name evidence="3" type="ORF">M422DRAFT_784624</name>
</gene>
<dbReference type="GO" id="GO:0016628">
    <property type="term" value="F:oxidoreductase activity, acting on the CH-CH group of donors, NAD or NADP as acceptor"/>
    <property type="evidence" value="ECO:0007669"/>
    <property type="project" value="InterPro"/>
</dbReference>
<dbReference type="InterPro" id="IPR020843">
    <property type="entry name" value="ER"/>
</dbReference>
<proteinExistence type="predicted"/>
<dbReference type="SUPFAM" id="SSF51735">
    <property type="entry name" value="NAD(P)-binding Rossmann-fold domains"/>
    <property type="match status" value="1"/>
</dbReference>
<name>A0A0C9USG7_SPHS4</name>
<feature type="domain" description="Enoyl reductase (ER)" evidence="2">
    <location>
        <begin position="39"/>
        <end position="318"/>
    </location>
</feature>
<dbReference type="InterPro" id="IPR045010">
    <property type="entry name" value="MDR_fam"/>
</dbReference>
<dbReference type="Gene3D" id="3.40.50.720">
    <property type="entry name" value="NAD(P)-binding Rossmann-like Domain"/>
    <property type="match status" value="1"/>
</dbReference>
<dbReference type="PANTHER" id="PTHR43205">
    <property type="entry name" value="PROSTAGLANDIN REDUCTASE"/>
    <property type="match status" value="1"/>
</dbReference>